<dbReference type="InterPro" id="IPR027417">
    <property type="entry name" value="P-loop_NTPase"/>
</dbReference>
<gene>
    <name evidence="2" type="ORF">EBT44_02240</name>
</gene>
<dbReference type="PIRSF" id="PIRSF009320">
    <property type="entry name" value="Nuc_binding_HP_1000"/>
    <property type="match status" value="1"/>
</dbReference>
<dbReference type="PANTHER" id="PTHR13696">
    <property type="entry name" value="P-LOOP CONTAINING NUCLEOSIDE TRIPHOSPHATE HYDROLASE"/>
    <property type="match status" value="1"/>
</dbReference>
<evidence type="ECO:0000313" key="3">
    <source>
        <dbReference type="Proteomes" id="UP000740727"/>
    </source>
</evidence>
<dbReference type="SUPFAM" id="SSF52540">
    <property type="entry name" value="P-loop containing nucleoside triphosphate hydrolases"/>
    <property type="match status" value="1"/>
</dbReference>
<accession>A0A965GCB6</accession>
<dbReference type="InterPro" id="IPR025669">
    <property type="entry name" value="AAA_dom"/>
</dbReference>
<evidence type="ECO:0000259" key="1">
    <source>
        <dbReference type="Pfam" id="PF13614"/>
    </source>
</evidence>
<comment type="caution">
    <text evidence="2">The sequence shown here is derived from an EMBL/GenBank/DDBJ whole genome shotgun (WGS) entry which is preliminary data.</text>
</comment>
<dbReference type="Proteomes" id="UP000740727">
    <property type="component" value="Unassembled WGS sequence"/>
</dbReference>
<feature type="domain" description="AAA" evidence="1">
    <location>
        <begin position="13"/>
        <end position="190"/>
    </location>
</feature>
<dbReference type="AlphaFoldDB" id="A0A965GCB6"/>
<proteinExistence type="predicted"/>
<reference evidence="2" key="1">
    <citation type="submission" date="2018-10" db="EMBL/GenBank/DDBJ databases">
        <title>Iterative Subtractive Binning of Freshwater Chronoseries Metagenomes Recovers Nearly Complete Genomes from over Four Hundred Novel Species.</title>
        <authorList>
            <person name="Rodriguez-R L.M."/>
            <person name="Tsementzi D."/>
            <person name="Luo C."/>
            <person name="Konstantinidis K.T."/>
        </authorList>
    </citation>
    <scope>NUCLEOTIDE SEQUENCE</scope>
    <source>
        <strain evidence="2">WB5_2A_028</strain>
    </source>
</reference>
<dbReference type="Gene3D" id="3.40.50.300">
    <property type="entry name" value="P-loop containing nucleotide triphosphate hydrolases"/>
    <property type="match status" value="1"/>
</dbReference>
<dbReference type="EMBL" id="RFXN01000016">
    <property type="protein sequence ID" value="NBR93658.1"/>
    <property type="molecule type" value="Genomic_DNA"/>
</dbReference>
<dbReference type="CDD" id="cd02042">
    <property type="entry name" value="ParAB_family"/>
    <property type="match status" value="1"/>
</dbReference>
<dbReference type="PANTHER" id="PTHR13696:SF99">
    <property type="entry name" value="COBYRINIC ACID AC-DIAMIDE SYNTHASE"/>
    <property type="match status" value="1"/>
</dbReference>
<protein>
    <submittedName>
        <fullName evidence="2">ParA family protein</fullName>
    </submittedName>
</protein>
<dbReference type="InterPro" id="IPR050678">
    <property type="entry name" value="DNA_Partitioning_ATPase"/>
</dbReference>
<dbReference type="Pfam" id="PF13614">
    <property type="entry name" value="AAA_31"/>
    <property type="match status" value="1"/>
</dbReference>
<evidence type="ECO:0000313" key="2">
    <source>
        <dbReference type="EMBL" id="NBR93658.1"/>
    </source>
</evidence>
<name>A0A965GCB6_9PROT</name>
<organism evidence="2 3">
    <name type="scientific">Candidatus Fonsibacter lacus</name>
    <dbReference type="NCBI Taxonomy" id="2576439"/>
    <lineage>
        <taxon>Bacteria</taxon>
        <taxon>Pseudomonadati</taxon>
        <taxon>Pseudomonadota</taxon>
        <taxon>Alphaproteobacteria</taxon>
        <taxon>Candidatus Pelagibacterales</taxon>
        <taxon>Candidatus Pelagibacterales incertae sedis</taxon>
        <taxon>Candidatus Fonsibacter</taxon>
    </lineage>
</organism>
<sequence length="267" mass="28518">MLLHSFSAKMASMRVVSILSLKGGVGKTSVLLGFAGAATVRGLATLVIDLDPQGNATSILAAKNPTSTAAEVISNPTINTLHNSLTECAWEIAPGEVDVIASSPDLIQHDAFKSPASFKPRLARALEKLDGYDLVLIDCPPSLGTLTREALAASDLAVVVATPTFFGLQGAERAAEEIEEIRKTHNKKLKLAGILPNRVKSVAEEHDYRIREMGRIFGKQIMKPAIPDRIAFQQAESFGKPIQAVGTAGSREVSAIFDKHLNTLIRG</sequence>